<keyword evidence="3" id="KW-0378">Hydrolase</keyword>
<evidence type="ECO:0000313" key="5">
    <source>
        <dbReference type="EMBL" id="KAK8771258.1"/>
    </source>
</evidence>
<reference evidence="5 6" key="1">
    <citation type="journal article" date="2023" name="Arcadia Sci">
        <title>De novo assembly of a long-read Amblyomma americanum tick genome.</title>
        <authorList>
            <person name="Chou S."/>
            <person name="Poskanzer K.E."/>
            <person name="Rollins M."/>
            <person name="Thuy-Boun P.S."/>
        </authorList>
    </citation>
    <scope>NUCLEOTIDE SEQUENCE [LARGE SCALE GENOMIC DNA]</scope>
    <source>
        <strain evidence="5">F_SG_1</strain>
        <tissue evidence="5">Salivary glands</tissue>
    </source>
</reference>
<dbReference type="EMBL" id="JARKHS020019969">
    <property type="protein sequence ID" value="KAK8771258.1"/>
    <property type="molecule type" value="Genomic_DNA"/>
</dbReference>
<keyword evidence="6" id="KW-1185">Reference proteome</keyword>
<accession>A0AAQ4E9D6</accession>
<keyword evidence="2" id="KW-0547">Nucleotide-binding</keyword>
<keyword evidence="4" id="KW-0342">GTP-binding</keyword>
<dbReference type="InterPro" id="IPR043358">
    <property type="entry name" value="GNL1-like"/>
</dbReference>
<dbReference type="GO" id="GO:0003924">
    <property type="term" value="F:GTPase activity"/>
    <property type="evidence" value="ECO:0007669"/>
    <property type="project" value="InterPro"/>
</dbReference>
<protein>
    <submittedName>
        <fullName evidence="5">Uncharacterized protein</fullName>
    </submittedName>
</protein>
<evidence type="ECO:0000313" key="6">
    <source>
        <dbReference type="Proteomes" id="UP001321473"/>
    </source>
</evidence>
<dbReference type="GO" id="GO:0000054">
    <property type="term" value="P:ribosomal subunit export from nucleus"/>
    <property type="evidence" value="ECO:0007669"/>
    <property type="project" value="TreeGrafter"/>
</dbReference>
<dbReference type="Proteomes" id="UP001321473">
    <property type="component" value="Unassembled WGS sequence"/>
</dbReference>
<organism evidence="5 6">
    <name type="scientific">Amblyomma americanum</name>
    <name type="common">Lone star tick</name>
    <dbReference type="NCBI Taxonomy" id="6943"/>
    <lineage>
        <taxon>Eukaryota</taxon>
        <taxon>Metazoa</taxon>
        <taxon>Ecdysozoa</taxon>
        <taxon>Arthropoda</taxon>
        <taxon>Chelicerata</taxon>
        <taxon>Arachnida</taxon>
        <taxon>Acari</taxon>
        <taxon>Parasitiformes</taxon>
        <taxon>Ixodida</taxon>
        <taxon>Ixodoidea</taxon>
        <taxon>Ixodidae</taxon>
        <taxon>Amblyomminae</taxon>
        <taxon>Amblyomma</taxon>
    </lineage>
</organism>
<evidence type="ECO:0000256" key="3">
    <source>
        <dbReference type="ARBA" id="ARBA00022801"/>
    </source>
</evidence>
<dbReference type="GO" id="GO:0005829">
    <property type="term" value="C:cytosol"/>
    <property type="evidence" value="ECO:0007669"/>
    <property type="project" value="TreeGrafter"/>
</dbReference>
<evidence type="ECO:0000256" key="1">
    <source>
        <dbReference type="ARBA" id="ARBA00022490"/>
    </source>
</evidence>
<comment type="caution">
    <text evidence="5">The sequence shown here is derived from an EMBL/GenBank/DDBJ whole genome shotgun (WGS) entry which is preliminary data.</text>
</comment>
<keyword evidence="1" id="KW-0963">Cytoplasm</keyword>
<dbReference type="AlphaFoldDB" id="A0AAQ4E9D6"/>
<gene>
    <name evidence="5" type="ORF">V5799_025500</name>
</gene>
<proteinExistence type="predicted"/>
<dbReference type="PANTHER" id="PTHR45709:SF2">
    <property type="entry name" value="LARGE SUBUNIT GTPASE 1 HOMOLOG"/>
    <property type="match status" value="1"/>
</dbReference>
<evidence type="ECO:0000256" key="2">
    <source>
        <dbReference type="ARBA" id="ARBA00022741"/>
    </source>
</evidence>
<name>A0AAQ4E9D6_AMBAM</name>
<sequence>MTKKKHASGLGRSLIKQKPTNRLYDAALTSSQQSALHTTEVNDGYDWGRANVASITEQNDLEEFLATAELAGTDFTAEKQNVTVVSTGGGVGRGVLSEQECASLRDLHERHRDLLRIPRR</sequence>
<evidence type="ECO:0000256" key="4">
    <source>
        <dbReference type="ARBA" id="ARBA00023134"/>
    </source>
</evidence>
<dbReference type="PANTHER" id="PTHR45709">
    <property type="entry name" value="LARGE SUBUNIT GTPASE 1 HOMOLOG-RELATED"/>
    <property type="match status" value="1"/>
</dbReference>
<dbReference type="GO" id="GO:0005525">
    <property type="term" value="F:GTP binding"/>
    <property type="evidence" value="ECO:0007669"/>
    <property type="project" value="UniProtKB-KW"/>
</dbReference>